<dbReference type="EMBL" id="CM042881">
    <property type="protein sequence ID" value="KAI4385555.1"/>
    <property type="molecule type" value="Genomic_DNA"/>
</dbReference>
<evidence type="ECO:0000313" key="2">
    <source>
        <dbReference type="Proteomes" id="UP001057402"/>
    </source>
</evidence>
<gene>
    <name evidence="1" type="ORF">MLD38_003568</name>
</gene>
<evidence type="ECO:0000313" key="1">
    <source>
        <dbReference type="EMBL" id="KAI4385555.1"/>
    </source>
</evidence>
<organism evidence="1 2">
    <name type="scientific">Melastoma candidum</name>
    <dbReference type="NCBI Taxonomy" id="119954"/>
    <lineage>
        <taxon>Eukaryota</taxon>
        <taxon>Viridiplantae</taxon>
        <taxon>Streptophyta</taxon>
        <taxon>Embryophyta</taxon>
        <taxon>Tracheophyta</taxon>
        <taxon>Spermatophyta</taxon>
        <taxon>Magnoliopsida</taxon>
        <taxon>eudicotyledons</taxon>
        <taxon>Gunneridae</taxon>
        <taxon>Pentapetalae</taxon>
        <taxon>rosids</taxon>
        <taxon>malvids</taxon>
        <taxon>Myrtales</taxon>
        <taxon>Melastomataceae</taxon>
        <taxon>Melastomatoideae</taxon>
        <taxon>Melastomateae</taxon>
        <taxon>Melastoma</taxon>
    </lineage>
</organism>
<protein>
    <submittedName>
        <fullName evidence="1">Uncharacterized protein</fullName>
    </submittedName>
</protein>
<dbReference type="Proteomes" id="UP001057402">
    <property type="component" value="Chromosome 2"/>
</dbReference>
<reference evidence="2" key="1">
    <citation type="journal article" date="2023" name="Front. Plant Sci.">
        <title>Chromosomal-level genome assembly of Melastoma candidum provides insights into trichome evolution.</title>
        <authorList>
            <person name="Zhong Y."/>
            <person name="Wu W."/>
            <person name="Sun C."/>
            <person name="Zou P."/>
            <person name="Liu Y."/>
            <person name="Dai S."/>
            <person name="Zhou R."/>
        </authorList>
    </citation>
    <scope>NUCLEOTIDE SEQUENCE [LARGE SCALE GENOMIC DNA]</scope>
</reference>
<proteinExistence type="predicted"/>
<keyword evidence="2" id="KW-1185">Reference proteome</keyword>
<accession>A0ACB9S312</accession>
<comment type="caution">
    <text evidence="1">The sequence shown here is derived from an EMBL/GenBank/DDBJ whole genome shotgun (WGS) entry which is preliminary data.</text>
</comment>
<sequence length="786" mass="86250">MAADPSFSEINDFVDGLFAVDDPPSQLRSVPLDDDLLVYPASQNPSFPSSDLSPFHLVDVTLPAPVVVGGGGVRGGLAKVGAGGLFFPSGSSSSDGLSSDPGTSGGNSLSPVTESSSPLSDDTSDSSEAALKYINQILMEEDIEETPWFFSDLVALQSTEKSLSDALDGEHPRLPGQSLDFDLGGTLDSPSGDDLHSLVDGSGISSCNSVDPNLAHGAVGFDLKPATLNHAYFGYPKDAVVAPDSLAGGIGNGGSLSRSDEREVPVTNLFGNRDSMEQFRKGLEEASKFLPSSAQLFKNMDNVNFVPEIWNENSAMPSYGSSVLKSHGRDDQGMDEDGGAKKKMATSVDEVELSDMFDKVLLCRPQDCSDENFKEVDSAKNSQMQGSKQKGGKTRGKKHKSKNNIDLRTLLVLCAQAVSSHDLRTANELRKQIQEHSSPLGDSSQRLGHYFANALEARMAGNGAQVASFFTSPTFKKMSAADMLKAYHAHLTASPFLKFSIFFGGYMISERAVNAKALHIIDFGIGFGFHWPILIQKLSERPGGPPRLRMTGIEFPVPGFRPAQRIEDSFRRLAKYCERFGVPFEYAAIPSADWSSIRIEDLKLRSGEMVAVNSISRLKNLLDETVEDNNPRDTVLDLIKRINPDIFVHSTVVGSYTAPFFMTRFRELLFHLSAWFDMFEATIPGDSPEREIIEREVLGREIMNVVACEGAERIERPETSKQWQARLTRAGFKPIPLDQELMRKLRSRVHVWYHKDFVMDEDKNWMLLGWRGRIMASSACWVPSSS</sequence>
<name>A0ACB9S312_9MYRT</name>